<dbReference type="AlphaFoldDB" id="A0AAQ3PL04"/>
<reference evidence="2 3" key="1">
    <citation type="submission" date="2024-02" db="EMBL/GenBank/DDBJ databases">
        <title>High-quality chromosome-scale genome assembly of Pensacola bahiagrass (Paspalum notatum Flugge var. saurae).</title>
        <authorList>
            <person name="Vega J.M."/>
            <person name="Podio M."/>
            <person name="Orjuela J."/>
            <person name="Siena L.A."/>
            <person name="Pessino S.C."/>
            <person name="Combes M.C."/>
            <person name="Mariac C."/>
            <person name="Albertini E."/>
            <person name="Pupilli F."/>
            <person name="Ortiz J.P.A."/>
            <person name="Leblanc O."/>
        </authorList>
    </citation>
    <scope>NUCLEOTIDE SEQUENCE [LARGE SCALE GENOMIC DNA]</scope>
    <source>
        <strain evidence="2">R1</strain>
        <tissue evidence="2">Leaf</tissue>
    </source>
</reference>
<evidence type="ECO:0000313" key="3">
    <source>
        <dbReference type="Proteomes" id="UP001341281"/>
    </source>
</evidence>
<dbReference type="Proteomes" id="UP001341281">
    <property type="component" value="Chromosome 01"/>
</dbReference>
<proteinExistence type="predicted"/>
<keyword evidence="3" id="KW-1185">Reference proteome</keyword>
<protein>
    <submittedName>
        <fullName evidence="2">Uncharacterized protein</fullName>
    </submittedName>
</protein>
<gene>
    <name evidence="2" type="ORF">U9M48_002435</name>
</gene>
<sequence length="164" mass="18857">MHNGKPFLTHGKIRKKLGDKYKDEPPNALELFKECHYSKKRKAFTPTDKIERKITAPIEDGEKTNVTEVVSDVLVHKTKKNRFLYNVGIQNKPGTSNAMRRELEAELVREKQGSNELPQRLQMDAMAKEAETSRATNEEILKKQAETDELLKRLMSMIPNFTST</sequence>
<feature type="non-terminal residue" evidence="2">
    <location>
        <position position="1"/>
    </location>
</feature>
<evidence type="ECO:0000256" key="1">
    <source>
        <dbReference type="SAM" id="MobiDB-lite"/>
    </source>
</evidence>
<name>A0AAQ3PL04_PASNO</name>
<dbReference type="EMBL" id="CP144745">
    <property type="protein sequence ID" value="WVZ51279.1"/>
    <property type="molecule type" value="Genomic_DNA"/>
</dbReference>
<feature type="region of interest" description="Disordered" evidence="1">
    <location>
        <begin position="1"/>
        <end position="21"/>
    </location>
</feature>
<organism evidence="2 3">
    <name type="scientific">Paspalum notatum var. saurae</name>
    <dbReference type="NCBI Taxonomy" id="547442"/>
    <lineage>
        <taxon>Eukaryota</taxon>
        <taxon>Viridiplantae</taxon>
        <taxon>Streptophyta</taxon>
        <taxon>Embryophyta</taxon>
        <taxon>Tracheophyta</taxon>
        <taxon>Spermatophyta</taxon>
        <taxon>Magnoliopsida</taxon>
        <taxon>Liliopsida</taxon>
        <taxon>Poales</taxon>
        <taxon>Poaceae</taxon>
        <taxon>PACMAD clade</taxon>
        <taxon>Panicoideae</taxon>
        <taxon>Andropogonodae</taxon>
        <taxon>Paspaleae</taxon>
        <taxon>Paspalinae</taxon>
        <taxon>Paspalum</taxon>
    </lineage>
</organism>
<evidence type="ECO:0000313" key="2">
    <source>
        <dbReference type="EMBL" id="WVZ51279.1"/>
    </source>
</evidence>
<accession>A0AAQ3PL04</accession>